<reference evidence="1" key="1">
    <citation type="submission" date="2021-01" db="EMBL/GenBank/DDBJ databases">
        <authorList>
            <consortium name="Genoscope - CEA"/>
            <person name="William W."/>
        </authorList>
    </citation>
    <scope>NUCLEOTIDE SEQUENCE</scope>
</reference>
<sequence length="57" mass="6830">MIQEINTTKSEKLQANFELQNLLKEKQNKIHQKLNENQLNHFAQNKSVQLFLYIMLT</sequence>
<organism evidence="1 2">
    <name type="scientific">Paramecium octaurelia</name>
    <dbReference type="NCBI Taxonomy" id="43137"/>
    <lineage>
        <taxon>Eukaryota</taxon>
        <taxon>Sar</taxon>
        <taxon>Alveolata</taxon>
        <taxon>Ciliophora</taxon>
        <taxon>Intramacronucleata</taxon>
        <taxon>Oligohymenophorea</taxon>
        <taxon>Peniculida</taxon>
        <taxon>Parameciidae</taxon>
        <taxon>Paramecium</taxon>
    </lineage>
</organism>
<proteinExistence type="predicted"/>
<evidence type="ECO:0000313" key="2">
    <source>
        <dbReference type="Proteomes" id="UP000683925"/>
    </source>
</evidence>
<name>A0A8S1XUV5_PAROT</name>
<comment type="caution">
    <text evidence="1">The sequence shown here is derived from an EMBL/GenBank/DDBJ whole genome shotgun (WGS) entry which is preliminary data.</text>
</comment>
<gene>
    <name evidence="1" type="ORF">POCTA_138.1.T1350013</name>
</gene>
<accession>A0A8S1XUV5</accession>
<evidence type="ECO:0000313" key="1">
    <source>
        <dbReference type="EMBL" id="CAD8205211.1"/>
    </source>
</evidence>
<dbReference type="AlphaFoldDB" id="A0A8S1XUV5"/>
<dbReference type="EMBL" id="CAJJDP010000136">
    <property type="protein sequence ID" value="CAD8205211.1"/>
    <property type="molecule type" value="Genomic_DNA"/>
</dbReference>
<keyword evidence="2" id="KW-1185">Reference proteome</keyword>
<protein>
    <submittedName>
        <fullName evidence="1">Uncharacterized protein</fullName>
    </submittedName>
</protein>
<dbReference type="Proteomes" id="UP000683925">
    <property type="component" value="Unassembled WGS sequence"/>
</dbReference>